<dbReference type="Gene3D" id="3.30.2010.10">
    <property type="entry name" value="Metalloproteases ('zincins'), catalytic domain"/>
    <property type="match status" value="1"/>
</dbReference>
<sequence length="195" mass="23208">MVKELWISWKDLRIPVEVLYSARKTFGLEVTADLKVRARVPKRASDRQIKEFAEERKVWIVEKYLLQMERAKKKQDRPAADYEKDPKLEKLYREKAREQIEKRAAHFAALMGVDYGRIAIRSQKRRWGSCSGAGNLNFNWKLALMPPEILDYVVVHELAHRKEMNHSPRFWAEVEKILPDYKERRKWLKENGAMV</sequence>
<proteinExistence type="predicted"/>
<evidence type="ECO:0000313" key="2">
    <source>
        <dbReference type="EMBL" id="HJA71496.1"/>
    </source>
</evidence>
<dbReference type="PANTHER" id="PTHR30399">
    <property type="entry name" value="UNCHARACTERIZED PROTEIN YGJP"/>
    <property type="match status" value="1"/>
</dbReference>
<gene>
    <name evidence="2" type="ORF">IAA07_07940</name>
</gene>
<organism evidence="2 3">
    <name type="scientific">Candidatus Lachnoclostridium stercoravium</name>
    <dbReference type="NCBI Taxonomy" id="2838633"/>
    <lineage>
        <taxon>Bacteria</taxon>
        <taxon>Bacillati</taxon>
        <taxon>Bacillota</taxon>
        <taxon>Clostridia</taxon>
        <taxon>Lachnospirales</taxon>
        <taxon>Lachnospiraceae</taxon>
    </lineage>
</organism>
<dbReference type="CDD" id="cd07344">
    <property type="entry name" value="M48_yhfN_like"/>
    <property type="match status" value="1"/>
</dbReference>
<dbReference type="EMBL" id="DWZA01000068">
    <property type="protein sequence ID" value="HJA71496.1"/>
    <property type="molecule type" value="Genomic_DNA"/>
</dbReference>
<protein>
    <submittedName>
        <fullName evidence="2">M48 family metallopeptidase</fullName>
    </submittedName>
</protein>
<reference evidence="2" key="1">
    <citation type="journal article" date="2021" name="PeerJ">
        <title>Extensive microbial diversity within the chicken gut microbiome revealed by metagenomics and culture.</title>
        <authorList>
            <person name="Gilroy R."/>
            <person name="Ravi A."/>
            <person name="Getino M."/>
            <person name="Pursley I."/>
            <person name="Horton D.L."/>
            <person name="Alikhan N.F."/>
            <person name="Baker D."/>
            <person name="Gharbi K."/>
            <person name="Hall N."/>
            <person name="Watson M."/>
            <person name="Adriaenssens E.M."/>
            <person name="Foster-Nyarko E."/>
            <person name="Jarju S."/>
            <person name="Secka A."/>
            <person name="Antonio M."/>
            <person name="Oren A."/>
            <person name="Chaudhuri R.R."/>
            <person name="La Ragione R."/>
            <person name="Hildebrand F."/>
            <person name="Pallen M.J."/>
        </authorList>
    </citation>
    <scope>NUCLEOTIDE SEQUENCE</scope>
    <source>
        <strain evidence="2">CHK178-16964</strain>
    </source>
</reference>
<accession>A0A9D2HHJ8</accession>
<dbReference type="Pfam" id="PF01863">
    <property type="entry name" value="YgjP-like"/>
    <property type="match status" value="1"/>
</dbReference>
<dbReference type="Proteomes" id="UP000823900">
    <property type="component" value="Unassembled WGS sequence"/>
</dbReference>
<reference evidence="2" key="2">
    <citation type="submission" date="2021-04" db="EMBL/GenBank/DDBJ databases">
        <authorList>
            <person name="Gilroy R."/>
        </authorList>
    </citation>
    <scope>NUCLEOTIDE SEQUENCE</scope>
    <source>
        <strain evidence="2">CHK178-16964</strain>
    </source>
</reference>
<dbReference type="AlphaFoldDB" id="A0A9D2HHJ8"/>
<dbReference type="PANTHER" id="PTHR30399:SF1">
    <property type="entry name" value="UTP PYROPHOSPHATASE"/>
    <property type="match status" value="1"/>
</dbReference>
<evidence type="ECO:0000313" key="3">
    <source>
        <dbReference type="Proteomes" id="UP000823900"/>
    </source>
</evidence>
<dbReference type="InterPro" id="IPR002725">
    <property type="entry name" value="YgjP-like_metallopeptidase"/>
</dbReference>
<name>A0A9D2HHJ8_9FIRM</name>
<feature type="domain" description="YgjP-like metallopeptidase" evidence="1">
    <location>
        <begin position="80"/>
        <end position="191"/>
    </location>
</feature>
<evidence type="ECO:0000259" key="1">
    <source>
        <dbReference type="Pfam" id="PF01863"/>
    </source>
</evidence>
<dbReference type="InterPro" id="IPR053136">
    <property type="entry name" value="UTP_pyrophosphatase-like"/>
</dbReference>
<comment type="caution">
    <text evidence="2">The sequence shown here is derived from an EMBL/GenBank/DDBJ whole genome shotgun (WGS) entry which is preliminary data.</text>
</comment>